<sequence>MRSRALKGEGPFAALWSGPLSVILTGGVMLALGAFAGAFGFYVMLFAAAFLLVPAMLVFLIGRYLLRHQQPPPTARIWRMFGGWAVAAVIAVLVGSVTAWAPVASESPFSIDPLWAVVLPICALVGALIGSALEVVRSRQQAAAEGLR</sequence>
<evidence type="ECO:0000313" key="2">
    <source>
        <dbReference type="EMBL" id="KOS09809.1"/>
    </source>
</evidence>
<keyword evidence="1" id="KW-0472">Membrane</keyword>
<feature type="transmembrane region" description="Helical" evidence="1">
    <location>
        <begin position="78"/>
        <end position="101"/>
    </location>
</feature>
<dbReference type="Proteomes" id="UP000037737">
    <property type="component" value="Unassembled WGS sequence"/>
</dbReference>
<evidence type="ECO:0000313" key="3">
    <source>
        <dbReference type="Proteomes" id="UP000037737"/>
    </source>
</evidence>
<feature type="transmembrane region" description="Helical" evidence="1">
    <location>
        <begin position="41"/>
        <end position="66"/>
    </location>
</feature>
<keyword evidence="1" id="KW-1133">Transmembrane helix</keyword>
<keyword evidence="3" id="KW-1185">Reference proteome</keyword>
<dbReference type="AlphaFoldDB" id="A0A0M9VK91"/>
<protein>
    <submittedName>
        <fullName evidence="2">Uncharacterized protein</fullName>
    </submittedName>
</protein>
<comment type="caution">
    <text evidence="2">The sequence shown here is derived from an EMBL/GenBank/DDBJ whole genome shotgun (WGS) entry which is preliminary data.</text>
</comment>
<dbReference type="EMBL" id="LAVO01000017">
    <property type="protein sequence ID" value="KOS09809.1"/>
    <property type="molecule type" value="Genomic_DNA"/>
</dbReference>
<feature type="transmembrane region" description="Helical" evidence="1">
    <location>
        <begin position="113"/>
        <end position="133"/>
    </location>
</feature>
<feature type="transmembrane region" description="Helical" evidence="1">
    <location>
        <begin position="12"/>
        <end position="35"/>
    </location>
</feature>
<keyword evidence="1" id="KW-0812">Transmembrane</keyword>
<reference evidence="2" key="1">
    <citation type="submission" date="2015-04" db="EMBL/GenBank/DDBJ databases">
        <title>Complete genome sequence of Microbacterium chocolatum SIT 101, a bacterium enantioselectively hydrolyzing mesomeric diesters.</title>
        <authorList>
            <person name="Li X."/>
            <person name="Xu Y."/>
        </authorList>
    </citation>
    <scope>NUCLEOTIDE SEQUENCE [LARGE SCALE GENOMIC DNA]</scope>
    <source>
        <strain evidence="2">SIT 101</strain>
    </source>
</reference>
<proteinExistence type="predicted"/>
<organism evidence="2 3">
    <name type="scientific">Microbacterium aurantiacum</name>
    <dbReference type="NCBI Taxonomy" id="162393"/>
    <lineage>
        <taxon>Bacteria</taxon>
        <taxon>Bacillati</taxon>
        <taxon>Actinomycetota</taxon>
        <taxon>Actinomycetes</taxon>
        <taxon>Micrococcales</taxon>
        <taxon>Microbacteriaceae</taxon>
        <taxon>Microbacterium</taxon>
    </lineage>
</organism>
<name>A0A0M9VK91_9MICO</name>
<dbReference type="PATRIC" id="fig|84292.3.peg.2772"/>
<gene>
    <name evidence="2" type="ORF">XI38_13635</name>
</gene>
<evidence type="ECO:0000256" key="1">
    <source>
        <dbReference type="SAM" id="Phobius"/>
    </source>
</evidence>
<accession>A0A0M9VK91</accession>